<proteinExistence type="predicted"/>
<accession>A0A1J1J3F2</accession>
<dbReference type="EMBL" id="CVRI01000069">
    <property type="protein sequence ID" value="CRL06981.1"/>
    <property type="molecule type" value="Genomic_DNA"/>
</dbReference>
<evidence type="ECO:0000313" key="2">
    <source>
        <dbReference type="Proteomes" id="UP000183832"/>
    </source>
</evidence>
<keyword evidence="2" id="KW-1185">Reference proteome</keyword>
<evidence type="ECO:0000313" key="1">
    <source>
        <dbReference type="EMBL" id="CRL06981.1"/>
    </source>
</evidence>
<name>A0A1J1J3F2_9DIPT</name>
<gene>
    <name evidence="1" type="ORF">CLUMA_CG020072</name>
</gene>
<sequence>MRHCDHIHGGMRLMTPLSSELHIILFENSLNGKLYVFIMNDVTKEGKCFQVMILQNLIDSKSQTTSKQMDKSFNN</sequence>
<protein>
    <submittedName>
        <fullName evidence="1">CLUMA_CG020072, isoform A</fullName>
    </submittedName>
</protein>
<dbReference type="Proteomes" id="UP000183832">
    <property type="component" value="Unassembled WGS sequence"/>
</dbReference>
<organism evidence="1 2">
    <name type="scientific">Clunio marinus</name>
    <dbReference type="NCBI Taxonomy" id="568069"/>
    <lineage>
        <taxon>Eukaryota</taxon>
        <taxon>Metazoa</taxon>
        <taxon>Ecdysozoa</taxon>
        <taxon>Arthropoda</taxon>
        <taxon>Hexapoda</taxon>
        <taxon>Insecta</taxon>
        <taxon>Pterygota</taxon>
        <taxon>Neoptera</taxon>
        <taxon>Endopterygota</taxon>
        <taxon>Diptera</taxon>
        <taxon>Nematocera</taxon>
        <taxon>Chironomoidea</taxon>
        <taxon>Chironomidae</taxon>
        <taxon>Clunio</taxon>
    </lineage>
</organism>
<dbReference type="AlphaFoldDB" id="A0A1J1J3F2"/>
<reference evidence="1 2" key="1">
    <citation type="submission" date="2015-04" db="EMBL/GenBank/DDBJ databases">
        <authorList>
            <person name="Syromyatnikov M.Y."/>
            <person name="Popov V.N."/>
        </authorList>
    </citation>
    <scope>NUCLEOTIDE SEQUENCE [LARGE SCALE GENOMIC DNA]</scope>
</reference>